<comment type="caution">
    <text evidence="10">The sequence shown here is derived from an EMBL/GenBank/DDBJ whole genome shotgun (WGS) entry which is preliminary data.</text>
</comment>
<evidence type="ECO:0000256" key="7">
    <source>
        <dbReference type="PROSITE-ProRule" id="PRU00914"/>
    </source>
</evidence>
<dbReference type="EMBL" id="JACTNZ010000009">
    <property type="protein sequence ID" value="KAG5534001.1"/>
    <property type="molecule type" value="Genomic_DNA"/>
</dbReference>
<accession>A0AAV6IYT7</accession>
<evidence type="ECO:0000313" key="10">
    <source>
        <dbReference type="EMBL" id="KAG5534001.1"/>
    </source>
</evidence>
<dbReference type="CDD" id="cd02440">
    <property type="entry name" value="AdoMet_MTases"/>
    <property type="match status" value="1"/>
</dbReference>
<evidence type="ECO:0000256" key="3">
    <source>
        <dbReference type="ARBA" id="ARBA00022589"/>
    </source>
</evidence>
<evidence type="ECO:0000256" key="2">
    <source>
        <dbReference type="ARBA" id="ARBA00011738"/>
    </source>
</evidence>
<evidence type="ECO:0000313" key="11">
    <source>
        <dbReference type="Proteomes" id="UP000823749"/>
    </source>
</evidence>
<dbReference type="SUPFAM" id="SSF53335">
    <property type="entry name" value="S-adenosyl-L-methionine-dependent methyltransferases"/>
    <property type="match status" value="1"/>
</dbReference>
<dbReference type="GO" id="GO:0008757">
    <property type="term" value="F:S-adenosylmethionine-dependent methyltransferase activity"/>
    <property type="evidence" value="ECO:0007669"/>
    <property type="project" value="InterPro"/>
</dbReference>
<comment type="similarity">
    <text evidence="7">Belongs to the class I-like SAM-binding methyltransferase superfamily. gTMT family.</text>
</comment>
<keyword evidence="3" id="KW-0017">Alkaloid metabolism</keyword>
<keyword evidence="6 7" id="KW-0949">S-adenosyl-L-methionine</keyword>
<evidence type="ECO:0000256" key="8">
    <source>
        <dbReference type="SAM" id="MobiDB-lite"/>
    </source>
</evidence>
<evidence type="ECO:0000256" key="5">
    <source>
        <dbReference type="ARBA" id="ARBA00022679"/>
    </source>
</evidence>
<comment type="pathway">
    <text evidence="1">Alkaloid biosynthesis.</text>
</comment>
<name>A0AAV6IYT7_9ERIC</name>
<evidence type="ECO:0000256" key="6">
    <source>
        <dbReference type="ARBA" id="ARBA00022691"/>
    </source>
</evidence>
<feature type="domain" description="Methyltransferase type 11" evidence="9">
    <location>
        <begin position="156"/>
        <end position="254"/>
    </location>
</feature>
<evidence type="ECO:0000259" key="9">
    <source>
        <dbReference type="Pfam" id="PF08241"/>
    </source>
</evidence>
<feature type="region of interest" description="SAM motif I" evidence="7">
    <location>
        <begin position="155"/>
        <end position="164"/>
    </location>
</feature>
<comment type="subunit">
    <text evidence="2">Homodimer.</text>
</comment>
<dbReference type="InterPro" id="IPR029063">
    <property type="entry name" value="SAM-dependent_MTases_sf"/>
</dbReference>
<dbReference type="GO" id="GO:0009820">
    <property type="term" value="P:alkaloid metabolic process"/>
    <property type="evidence" value="ECO:0007669"/>
    <property type="project" value="UniProtKB-KW"/>
</dbReference>
<dbReference type="GO" id="GO:0032259">
    <property type="term" value="P:methylation"/>
    <property type="evidence" value="ECO:0007669"/>
    <property type="project" value="UniProtKB-UniRule"/>
</dbReference>
<reference evidence="10" key="1">
    <citation type="submission" date="2020-08" db="EMBL/GenBank/DDBJ databases">
        <title>Plant Genome Project.</title>
        <authorList>
            <person name="Zhang R.-G."/>
        </authorList>
    </citation>
    <scope>NUCLEOTIDE SEQUENCE</scope>
    <source>
        <strain evidence="10">WSP0</strain>
        <tissue evidence="10">Leaf</tissue>
    </source>
</reference>
<dbReference type="Gene3D" id="3.40.50.150">
    <property type="entry name" value="Vaccinia Virus protein VP39"/>
    <property type="match status" value="1"/>
</dbReference>
<dbReference type="Proteomes" id="UP000823749">
    <property type="component" value="Chromosome 9"/>
</dbReference>
<dbReference type="AlphaFoldDB" id="A0AAV6IYT7"/>
<sequence length="436" mass="48660">MNGCCSTWGAHHFGFTRRPSSLLGRTLPRGGGGEVAQGPPAIGARSTPSSATTTTTSASTTRSTAAGYTSNTEEVEKLQKGIAELYDESSRVWEEIWGDHMHHGFYDPNYNTNKNDNNDALSLLSDHRSAQFRMIEESLRFAGVSEDPMKRPNSVVDVGCGIGGSSRYIARKYEAQCQGITLSPVQAQRARALAAAQGLANKVSFQVADALNQPFPDAQFDLVWSMESGEHMPDKAKFVNELARVAAPGATIIIVTWCHRDLSPSEKSLRPEEEDLLRKICDAYYLPAWCSTGDYVKLLESLSLQDIKAADWSENVAPFWPAVIRSALTWKGFISLLRSGMANSTSPAFIRNALLFMLWMENHKRGIGDAIDDPRIQDGANQVCYHYMSEACVVTTKMMDVERRGGREYYPPYFCNIFSWESLRWFVIVYKQQVWF</sequence>
<keyword evidence="11" id="KW-1185">Reference proteome</keyword>
<dbReference type="PANTHER" id="PTHR43591">
    <property type="entry name" value="METHYLTRANSFERASE"/>
    <property type="match status" value="1"/>
</dbReference>
<feature type="region of interest" description="Disordered" evidence="8">
    <location>
        <begin position="19"/>
        <end position="72"/>
    </location>
</feature>
<gene>
    <name evidence="10" type="ORF">RHGRI_028007</name>
</gene>
<feature type="region of interest" description="SAM motif III" evidence="7">
    <location>
        <begin position="245"/>
        <end position="254"/>
    </location>
</feature>
<evidence type="ECO:0000256" key="4">
    <source>
        <dbReference type="ARBA" id="ARBA00022603"/>
    </source>
</evidence>
<dbReference type="PANTHER" id="PTHR43591:SF81">
    <property type="entry name" value="MAGNESIUM PROTOPORPHYRIN IX METHYLTRANSFERASE, CHLOROPLASTIC-RELATED"/>
    <property type="match status" value="1"/>
</dbReference>
<proteinExistence type="inferred from homology"/>
<dbReference type="InterPro" id="IPR013216">
    <property type="entry name" value="Methyltransf_11"/>
</dbReference>
<organism evidence="10 11">
    <name type="scientific">Rhododendron griersonianum</name>
    <dbReference type="NCBI Taxonomy" id="479676"/>
    <lineage>
        <taxon>Eukaryota</taxon>
        <taxon>Viridiplantae</taxon>
        <taxon>Streptophyta</taxon>
        <taxon>Embryophyta</taxon>
        <taxon>Tracheophyta</taxon>
        <taxon>Spermatophyta</taxon>
        <taxon>Magnoliopsida</taxon>
        <taxon>eudicotyledons</taxon>
        <taxon>Gunneridae</taxon>
        <taxon>Pentapetalae</taxon>
        <taxon>asterids</taxon>
        <taxon>Ericales</taxon>
        <taxon>Ericaceae</taxon>
        <taxon>Ericoideae</taxon>
        <taxon>Rhodoreae</taxon>
        <taxon>Rhododendron</taxon>
    </lineage>
</organism>
<evidence type="ECO:0000256" key="1">
    <source>
        <dbReference type="ARBA" id="ARBA00004913"/>
    </source>
</evidence>
<protein>
    <recommendedName>
        <fullName evidence="9">Methyltransferase type 11 domain-containing protein</fullName>
    </recommendedName>
</protein>
<feature type="region of interest" description="SAM motif II" evidence="7">
    <location>
        <begin position="218"/>
        <end position="226"/>
    </location>
</feature>
<keyword evidence="4 7" id="KW-0489">Methyltransferase</keyword>
<dbReference type="PROSITE" id="PS51581">
    <property type="entry name" value="SAM_GTMT"/>
    <property type="match status" value="1"/>
</dbReference>
<keyword evidence="5 7" id="KW-0808">Transferase</keyword>
<feature type="compositionally biased region" description="Low complexity" evidence="8">
    <location>
        <begin position="44"/>
        <end position="66"/>
    </location>
</feature>
<dbReference type="Pfam" id="PF08241">
    <property type="entry name" value="Methyltransf_11"/>
    <property type="match status" value="1"/>
</dbReference>
<dbReference type="InterPro" id="IPR025774">
    <property type="entry name" value="PiNMT-like"/>
</dbReference>